<dbReference type="EnsemblPlants" id="TuG1812U0000242200.01.T01">
    <property type="protein sequence ID" value="TuG1812U0000242200.01.T01"/>
    <property type="gene ID" value="TuG1812U0000242200.01"/>
</dbReference>
<name>A0A8R7RHF8_TRIUA</name>
<protein>
    <submittedName>
        <fullName evidence="2">Uncharacterized protein</fullName>
    </submittedName>
</protein>
<evidence type="ECO:0000256" key="1">
    <source>
        <dbReference type="SAM" id="MobiDB-lite"/>
    </source>
</evidence>
<dbReference type="PANTHER" id="PTHR28674">
    <property type="entry name" value="SIMILAR TO DNA SEGMENT, CHR 10, WAYNE STATE UNIVERSITY 102,-EXPRESSED"/>
    <property type="match status" value="1"/>
</dbReference>
<feature type="compositionally biased region" description="Low complexity" evidence="1">
    <location>
        <begin position="19"/>
        <end position="40"/>
    </location>
</feature>
<dbReference type="Pfam" id="PF15370">
    <property type="entry name" value="NOPCHAP1"/>
    <property type="match status" value="1"/>
</dbReference>
<dbReference type="Gramene" id="TuG1812U0000242200.01.T01">
    <property type="protein sequence ID" value="TuG1812U0000242200.01.T01"/>
    <property type="gene ID" value="TuG1812U0000242200.01"/>
</dbReference>
<dbReference type="AlphaFoldDB" id="A0A8R7RHF8"/>
<feature type="region of interest" description="Disordered" evidence="1">
    <location>
        <begin position="212"/>
        <end position="280"/>
    </location>
</feature>
<feature type="region of interest" description="Disordered" evidence="1">
    <location>
        <begin position="1"/>
        <end position="40"/>
    </location>
</feature>
<evidence type="ECO:0000313" key="3">
    <source>
        <dbReference type="Proteomes" id="UP000015106"/>
    </source>
</evidence>
<reference evidence="2" key="2">
    <citation type="submission" date="2022-06" db="UniProtKB">
        <authorList>
            <consortium name="EnsemblPlants"/>
        </authorList>
    </citation>
    <scope>IDENTIFICATION</scope>
</reference>
<sequence>MSPSPSAGTLAPPTFLDAVRPQLSSPVPRPSSPSATLAAPARAPGRRCLRLCAAAVDRTWPLAGCPHTQRRLCLSLSTPASHSLRTLRGVVVTLLSRSSEAMGEPSKELLDLPSGPNPPSFIESLFAGREQHKGTRKAGPPTDPLPKSQVLGKVKDFLGEMAKANEKLQLDAQNKPPEEYDIEALTGNEKEYIEMDLILGVADLHSEQAVDAAEATMSSFPPLGSSFASSSSDSEDDIDEDGDDEPEMPSKEKCGNPDKPEANPAKGKKPNKRQKIVVLN</sequence>
<dbReference type="PANTHER" id="PTHR28674:SF1">
    <property type="entry name" value="NOP PROTEIN CHAPERONE 1"/>
    <property type="match status" value="1"/>
</dbReference>
<reference evidence="3" key="1">
    <citation type="journal article" date="2013" name="Nature">
        <title>Draft genome of the wheat A-genome progenitor Triticum urartu.</title>
        <authorList>
            <person name="Ling H.Q."/>
            <person name="Zhao S."/>
            <person name="Liu D."/>
            <person name="Wang J."/>
            <person name="Sun H."/>
            <person name="Zhang C."/>
            <person name="Fan H."/>
            <person name="Li D."/>
            <person name="Dong L."/>
            <person name="Tao Y."/>
            <person name="Gao C."/>
            <person name="Wu H."/>
            <person name="Li Y."/>
            <person name="Cui Y."/>
            <person name="Guo X."/>
            <person name="Zheng S."/>
            <person name="Wang B."/>
            <person name="Yu K."/>
            <person name="Liang Q."/>
            <person name="Yang W."/>
            <person name="Lou X."/>
            <person name="Chen J."/>
            <person name="Feng M."/>
            <person name="Jian J."/>
            <person name="Zhang X."/>
            <person name="Luo G."/>
            <person name="Jiang Y."/>
            <person name="Liu J."/>
            <person name="Wang Z."/>
            <person name="Sha Y."/>
            <person name="Zhang B."/>
            <person name="Wu H."/>
            <person name="Tang D."/>
            <person name="Shen Q."/>
            <person name="Xue P."/>
            <person name="Zou S."/>
            <person name="Wang X."/>
            <person name="Liu X."/>
            <person name="Wang F."/>
            <person name="Yang Y."/>
            <person name="An X."/>
            <person name="Dong Z."/>
            <person name="Zhang K."/>
            <person name="Zhang X."/>
            <person name="Luo M.C."/>
            <person name="Dvorak J."/>
            <person name="Tong Y."/>
            <person name="Wang J."/>
            <person name="Yang H."/>
            <person name="Li Z."/>
            <person name="Wang D."/>
            <person name="Zhang A."/>
            <person name="Wang J."/>
        </authorList>
    </citation>
    <scope>NUCLEOTIDE SEQUENCE</scope>
    <source>
        <strain evidence="3">cv. G1812</strain>
    </source>
</reference>
<dbReference type="InterPro" id="IPR027921">
    <property type="entry name" value="NOPCHAP1"/>
</dbReference>
<keyword evidence="3" id="KW-1185">Reference proteome</keyword>
<proteinExistence type="predicted"/>
<feature type="compositionally biased region" description="Acidic residues" evidence="1">
    <location>
        <begin position="233"/>
        <end position="247"/>
    </location>
</feature>
<feature type="compositionally biased region" description="Basic residues" evidence="1">
    <location>
        <begin position="266"/>
        <end position="280"/>
    </location>
</feature>
<dbReference type="GO" id="GO:0062064">
    <property type="term" value="F:box C/D methylation guide snoRNP complex binding"/>
    <property type="evidence" value="ECO:0007669"/>
    <property type="project" value="TreeGrafter"/>
</dbReference>
<dbReference type="GO" id="GO:0000492">
    <property type="term" value="P:box C/D snoRNP assembly"/>
    <property type="evidence" value="ECO:0007669"/>
    <property type="project" value="InterPro"/>
</dbReference>
<feature type="compositionally biased region" description="Basic and acidic residues" evidence="1">
    <location>
        <begin position="248"/>
        <end position="261"/>
    </location>
</feature>
<feature type="compositionally biased region" description="Low complexity" evidence="1">
    <location>
        <begin position="218"/>
        <end position="232"/>
    </location>
</feature>
<dbReference type="Proteomes" id="UP000015106">
    <property type="component" value="Unassembled WGS sequence"/>
</dbReference>
<feature type="region of interest" description="Disordered" evidence="1">
    <location>
        <begin position="130"/>
        <end position="149"/>
    </location>
</feature>
<accession>A0A8R7RHF8</accession>
<evidence type="ECO:0000313" key="2">
    <source>
        <dbReference type="EnsemblPlants" id="TuG1812U0000242200.01.T01"/>
    </source>
</evidence>
<organism evidence="2 3">
    <name type="scientific">Triticum urartu</name>
    <name type="common">Red wild einkorn</name>
    <name type="synonym">Crithodium urartu</name>
    <dbReference type="NCBI Taxonomy" id="4572"/>
    <lineage>
        <taxon>Eukaryota</taxon>
        <taxon>Viridiplantae</taxon>
        <taxon>Streptophyta</taxon>
        <taxon>Embryophyta</taxon>
        <taxon>Tracheophyta</taxon>
        <taxon>Spermatophyta</taxon>
        <taxon>Magnoliopsida</taxon>
        <taxon>Liliopsida</taxon>
        <taxon>Poales</taxon>
        <taxon>Poaceae</taxon>
        <taxon>BOP clade</taxon>
        <taxon>Pooideae</taxon>
        <taxon>Triticodae</taxon>
        <taxon>Triticeae</taxon>
        <taxon>Triticinae</taxon>
        <taxon>Triticum</taxon>
    </lineage>
</organism>